<keyword evidence="2" id="KW-1185">Reference proteome</keyword>
<dbReference type="Proteomes" id="UP000735302">
    <property type="component" value="Unassembled WGS sequence"/>
</dbReference>
<proteinExistence type="predicted"/>
<reference evidence="1 2" key="1">
    <citation type="journal article" date="2021" name="Elife">
        <title>Chloroplast acquisition without the gene transfer in kleptoplastic sea slugs, Plakobranchus ocellatus.</title>
        <authorList>
            <person name="Maeda T."/>
            <person name="Takahashi S."/>
            <person name="Yoshida T."/>
            <person name="Shimamura S."/>
            <person name="Takaki Y."/>
            <person name="Nagai Y."/>
            <person name="Toyoda A."/>
            <person name="Suzuki Y."/>
            <person name="Arimoto A."/>
            <person name="Ishii H."/>
            <person name="Satoh N."/>
            <person name="Nishiyama T."/>
            <person name="Hasebe M."/>
            <person name="Maruyama T."/>
            <person name="Minagawa J."/>
            <person name="Obokata J."/>
            <person name="Shigenobu S."/>
        </authorList>
    </citation>
    <scope>NUCLEOTIDE SEQUENCE [LARGE SCALE GENOMIC DNA]</scope>
</reference>
<comment type="caution">
    <text evidence="1">The sequence shown here is derived from an EMBL/GenBank/DDBJ whole genome shotgun (WGS) entry which is preliminary data.</text>
</comment>
<accession>A0AAV4CQG9</accession>
<evidence type="ECO:0000313" key="2">
    <source>
        <dbReference type="Proteomes" id="UP000735302"/>
    </source>
</evidence>
<name>A0AAV4CQG9_9GAST</name>
<sequence>MAVLRRRKCQLTVHYFYRINMIYFNHLFPVNHNHPKRVHSERVNLSESGGSFHEAISHHMRGSWFESHPCEDSFHRFSVSTSTEWAARSLNIRRQ</sequence>
<evidence type="ECO:0000313" key="1">
    <source>
        <dbReference type="EMBL" id="GFO34128.1"/>
    </source>
</evidence>
<protein>
    <submittedName>
        <fullName evidence="1">Uncharacterized protein</fullName>
    </submittedName>
</protein>
<gene>
    <name evidence="1" type="ORF">PoB_006063300</name>
</gene>
<dbReference type="AlphaFoldDB" id="A0AAV4CQG9"/>
<dbReference type="EMBL" id="BLXT01006878">
    <property type="protein sequence ID" value="GFO34128.1"/>
    <property type="molecule type" value="Genomic_DNA"/>
</dbReference>
<organism evidence="1 2">
    <name type="scientific">Plakobranchus ocellatus</name>
    <dbReference type="NCBI Taxonomy" id="259542"/>
    <lineage>
        <taxon>Eukaryota</taxon>
        <taxon>Metazoa</taxon>
        <taxon>Spiralia</taxon>
        <taxon>Lophotrochozoa</taxon>
        <taxon>Mollusca</taxon>
        <taxon>Gastropoda</taxon>
        <taxon>Heterobranchia</taxon>
        <taxon>Euthyneura</taxon>
        <taxon>Panpulmonata</taxon>
        <taxon>Sacoglossa</taxon>
        <taxon>Placobranchoidea</taxon>
        <taxon>Plakobranchidae</taxon>
        <taxon>Plakobranchus</taxon>
    </lineage>
</organism>